<comment type="caution">
    <text evidence="1">The sequence shown here is derived from an EMBL/GenBank/DDBJ whole genome shotgun (WGS) entry which is preliminary data.</text>
</comment>
<accession>A0AAW0LJ75</accession>
<name>A0AAW0LJ75_QUESU</name>
<sequence length="20" mass="2509">MWRRYAKRSSMAWLLTILEP</sequence>
<organism evidence="1 2">
    <name type="scientific">Quercus suber</name>
    <name type="common">Cork oak</name>
    <dbReference type="NCBI Taxonomy" id="58331"/>
    <lineage>
        <taxon>Eukaryota</taxon>
        <taxon>Viridiplantae</taxon>
        <taxon>Streptophyta</taxon>
        <taxon>Embryophyta</taxon>
        <taxon>Tracheophyta</taxon>
        <taxon>Spermatophyta</taxon>
        <taxon>Magnoliopsida</taxon>
        <taxon>eudicotyledons</taxon>
        <taxon>Gunneridae</taxon>
        <taxon>Pentapetalae</taxon>
        <taxon>rosids</taxon>
        <taxon>fabids</taxon>
        <taxon>Fagales</taxon>
        <taxon>Fagaceae</taxon>
        <taxon>Quercus</taxon>
    </lineage>
</organism>
<dbReference type="EMBL" id="PKMF04000084">
    <property type="protein sequence ID" value="KAK7851687.1"/>
    <property type="molecule type" value="Genomic_DNA"/>
</dbReference>
<dbReference type="AlphaFoldDB" id="A0AAW0LJ75"/>
<evidence type="ECO:0000313" key="1">
    <source>
        <dbReference type="EMBL" id="KAK7851687.1"/>
    </source>
</evidence>
<dbReference type="Proteomes" id="UP000237347">
    <property type="component" value="Unassembled WGS sequence"/>
</dbReference>
<proteinExistence type="predicted"/>
<protein>
    <submittedName>
        <fullName evidence="1">Uncharacterized protein</fullName>
    </submittedName>
</protein>
<keyword evidence="2" id="KW-1185">Reference proteome</keyword>
<evidence type="ECO:0000313" key="2">
    <source>
        <dbReference type="Proteomes" id="UP000237347"/>
    </source>
</evidence>
<gene>
    <name evidence="1" type="ORF">CFP56_041269</name>
</gene>
<reference evidence="1 2" key="1">
    <citation type="journal article" date="2018" name="Sci. Data">
        <title>The draft genome sequence of cork oak.</title>
        <authorList>
            <person name="Ramos A.M."/>
            <person name="Usie A."/>
            <person name="Barbosa P."/>
            <person name="Barros P.M."/>
            <person name="Capote T."/>
            <person name="Chaves I."/>
            <person name="Simoes F."/>
            <person name="Abreu I."/>
            <person name="Carrasquinho I."/>
            <person name="Faro C."/>
            <person name="Guimaraes J.B."/>
            <person name="Mendonca D."/>
            <person name="Nobrega F."/>
            <person name="Rodrigues L."/>
            <person name="Saibo N.J.M."/>
            <person name="Varela M.C."/>
            <person name="Egas C."/>
            <person name="Matos J."/>
            <person name="Miguel C.M."/>
            <person name="Oliveira M.M."/>
            <person name="Ricardo C.P."/>
            <person name="Goncalves S."/>
        </authorList>
    </citation>
    <scope>NUCLEOTIDE SEQUENCE [LARGE SCALE GENOMIC DNA]</scope>
    <source>
        <strain evidence="2">cv. HL8</strain>
    </source>
</reference>